<dbReference type="PANTHER" id="PTHR35505">
    <property type="entry name" value="OS01G0600300 PROTEIN"/>
    <property type="match status" value="1"/>
</dbReference>
<dbReference type="EMBL" id="JAHRHJ020000005">
    <property type="protein sequence ID" value="KAH9314815.1"/>
    <property type="molecule type" value="Genomic_DNA"/>
</dbReference>
<keyword evidence="3" id="KW-1185">Reference proteome</keyword>
<feature type="region of interest" description="Disordered" evidence="1">
    <location>
        <begin position="671"/>
        <end position="719"/>
    </location>
</feature>
<organism evidence="2 3">
    <name type="scientific">Taxus chinensis</name>
    <name type="common">Chinese yew</name>
    <name type="synonym">Taxus wallichiana var. chinensis</name>
    <dbReference type="NCBI Taxonomy" id="29808"/>
    <lineage>
        <taxon>Eukaryota</taxon>
        <taxon>Viridiplantae</taxon>
        <taxon>Streptophyta</taxon>
        <taxon>Embryophyta</taxon>
        <taxon>Tracheophyta</taxon>
        <taxon>Spermatophyta</taxon>
        <taxon>Pinopsida</taxon>
        <taxon>Pinidae</taxon>
        <taxon>Conifers II</taxon>
        <taxon>Cupressales</taxon>
        <taxon>Taxaceae</taxon>
        <taxon>Taxus</taxon>
    </lineage>
</organism>
<feature type="non-terminal residue" evidence="2">
    <location>
        <position position="719"/>
    </location>
</feature>
<dbReference type="OMA" id="VAAAHTM"/>
<evidence type="ECO:0000313" key="2">
    <source>
        <dbReference type="EMBL" id="KAH9314815.1"/>
    </source>
</evidence>
<reference evidence="2 3" key="1">
    <citation type="journal article" date="2021" name="Nat. Plants">
        <title>The Taxus genome provides insights into paclitaxel biosynthesis.</title>
        <authorList>
            <person name="Xiong X."/>
            <person name="Gou J."/>
            <person name="Liao Q."/>
            <person name="Li Y."/>
            <person name="Zhou Q."/>
            <person name="Bi G."/>
            <person name="Li C."/>
            <person name="Du R."/>
            <person name="Wang X."/>
            <person name="Sun T."/>
            <person name="Guo L."/>
            <person name="Liang H."/>
            <person name="Lu P."/>
            <person name="Wu Y."/>
            <person name="Zhang Z."/>
            <person name="Ro D.K."/>
            <person name="Shang Y."/>
            <person name="Huang S."/>
            <person name="Yan J."/>
        </authorList>
    </citation>
    <scope>NUCLEOTIDE SEQUENCE [LARGE SCALE GENOMIC DNA]</scope>
    <source>
        <strain evidence="2">Ta-2019</strain>
    </source>
</reference>
<dbReference type="AlphaFoldDB" id="A0AA38G2U5"/>
<accession>A0AA38G2U5</accession>
<proteinExistence type="predicted"/>
<feature type="compositionally biased region" description="Basic residues" evidence="1">
    <location>
        <begin position="653"/>
        <end position="663"/>
    </location>
</feature>
<protein>
    <submittedName>
        <fullName evidence="2">Uncharacterized protein</fullName>
    </submittedName>
</protein>
<dbReference type="Proteomes" id="UP000824469">
    <property type="component" value="Unassembled WGS sequence"/>
</dbReference>
<feature type="region of interest" description="Disordered" evidence="1">
    <location>
        <begin position="644"/>
        <end position="663"/>
    </location>
</feature>
<evidence type="ECO:0000313" key="3">
    <source>
        <dbReference type="Proteomes" id="UP000824469"/>
    </source>
</evidence>
<evidence type="ECO:0000256" key="1">
    <source>
        <dbReference type="SAM" id="MobiDB-lite"/>
    </source>
</evidence>
<comment type="caution">
    <text evidence="2">The sequence shown here is derived from an EMBL/GenBank/DDBJ whole genome shotgun (WGS) entry which is preliminary data.</text>
</comment>
<name>A0AA38G2U5_TAXCH</name>
<sequence length="719" mass="78755">MLYETPASRGTLGLQFQSNLNMKTSQERIHNFIKIVADQLKQQISITGETDALLSPSSTALKSLLNSAIQALPETSLKKSLLQHNDTHLIELLLQALQQQKRPKILSLQSRNDRINAVKNEVDGFLKNFRDGSRDASNQCRQNFSQMLMLEIEDPPVELLWSFAAVKLMEENCQTGVSKSDGAGFRVLESGGANSGALAADGTNLMFLAADNVNSRVSLIDGVNTRVSVAKTLFQCLAAFTVGQNCSASASIAALVPVIVILVEAVAKLAVNSDSKALSKASLKNLKNIRGEIVGYIAICGNKRQKSSAEVNLARALTCCAVLLSSLDVWEREKALTCSAEKNLEGIFPFSSAGVRAPLLEEGCNVDYLASVVILEASLLQLVVEVIERRRTPKEVCGDAGRDEGLRQNLRTLAVNSIGTAKNAKFFDILLELLLESNLPVASLLSQEEELLLRGVLYEVTTLVDYAFLKQNRESISTETKSIGDNNNRTLLNRLVLAQKAVQLLRSLGEHSRALSFSKTFSNVPVTSDLMKWISQKSELKYHEALTRNPQALVGYLVNLGDQKGLKQILNKHPVFNTNSLPAENIDVNLCTNATTVSLSSNLEDSKEVEDELFFVDTKGEVGDGKGGNEFESVGKSFVRAAHGMGNIENDGKKKRNRRGKKMKKINFQRHVQHYESTEKNSLQELGSDLSMSEESDLESSGFKDQSKKSRTKTQASDG</sequence>
<gene>
    <name evidence="2" type="ORF">KI387_023442</name>
</gene>
<dbReference type="PANTHER" id="PTHR35505:SF1">
    <property type="entry name" value="SNF2 DOMAIN PROTEIN"/>
    <property type="match status" value="1"/>
</dbReference>